<dbReference type="AlphaFoldDB" id="A0A0A8YRX5"/>
<accession>A0A0A8YRX5</accession>
<proteinExistence type="predicted"/>
<evidence type="ECO:0000313" key="1">
    <source>
        <dbReference type="EMBL" id="JAD25107.1"/>
    </source>
</evidence>
<sequence length="91" mass="10098">MGKGPRARGGCPGPDSYSMFVKSLKAAGTFVQYFRGSLLKLLFVGDACVKMYGCKRSKTVLPHQIFLSRWRHFSLGFTACQDKCAMRTSLP</sequence>
<protein>
    <submittedName>
        <fullName evidence="1">Uncharacterized protein</fullName>
    </submittedName>
</protein>
<dbReference type="EMBL" id="GBRH01272788">
    <property type="protein sequence ID" value="JAD25107.1"/>
    <property type="molecule type" value="Transcribed_RNA"/>
</dbReference>
<reference evidence="1" key="1">
    <citation type="submission" date="2014-09" db="EMBL/GenBank/DDBJ databases">
        <authorList>
            <person name="Magalhaes I.L.F."/>
            <person name="Oliveira U."/>
            <person name="Santos F.R."/>
            <person name="Vidigal T.H.D.A."/>
            <person name="Brescovit A.D."/>
            <person name="Santos A.J."/>
        </authorList>
    </citation>
    <scope>NUCLEOTIDE SEQUENCE</scope>
    <source>
        <tissue evidence="1">Shoot tissue taken approximately 20 cm above the soil surface</tissue>
    </source>
</reference>
<reference evidence="1" key="2">
    <citation type="journal article" date="2015" name="Data Brief">
        <title>Shoot transcriptome of the giant reed, Arundo donax.</title>
        <authorList>
            <person name="Barrero R.A."/>
            <person name="Guerrero F.D."/>
            <person name="Moolhuijzen P."/>
            <person name="Goolsby J.A."/>
            <person name="Tidwell J."/>
            <person name="Bellgard S.E."/>
            <person name="Bellgard M.I."/>
        </authorList>
    </citation>
    <scope>NUCLEOTIDE SEQUENCE</scope>
    <source>
        <tissue evidence="1">Shoot tissue taken approximately 20 cm above the soil surface</tissue>
    </source>
</reference>
<name>A0A0A8YRX5_ARUDO</name>
<organism evidence="1">
    <name type="scientific">Arundo donax</name>
    <name type="common">Giant reed</name>
    <name type="synonym">Donax arundinaceus</name>
    <dbReference type="NCBI Taxonomy" id="35708"/>
    <lineage>
        <taxon>Eukaryota</taxon>
        <taxon>Viridiplantae</taxon>
        <taxon>Streptophyta</taxon>
        <taxon>Embryophyta</taxon>
        <taxon>Tracheophyta</taxon>
        <taxon>Spermatophyta</taxon>
        <taxon>Magnoliopsida</taxon>
        <taxon>Liliopsida</taxon>
        <taxon>Poales</taxon>
        <taxon>Poaceae</taxon>
        <taxon>PACMAD clade</taxon>
        <taxon>Arundinoideae</taxon>
        <taxon>Arundineae</taxon>
        <taxon>Arundo</taxon>
    </lineage>
</organism>